<comment type="caution">
    <text evidence="1">The sequence shown here is derived from an EMBL/GenBank/DDBJ whole genome shotgun (WGS) entry which is preliminary data.</text>
</comment>
<name>A0ABR9N4E8_9MICO</name>
<dbReference type="EMBL" id="JADAQT010000108">
    <property type="protein sequence ID" value="MBE1878141.1"/>
    <property type="molecule type" value="Genomic_DNA"/>
</dbReference>
<accession>A0ABR9N4E8</accession>
<dbReference type="Proteomes" id="UP000625527">
    <property type="component" value="Unassembled WGS sequence"/>
</dbReference>
<dbReference type="RefSeq" id="WP_192864697.1">
    <property type="nucleotide sequence ID" value="NZ_JADAQT010000108.1"/>
</dbReference>
<gene>
    <name evidence="1" type="ORF">IHE71_20835</name>
</gene>
<sequence>MVSYRAHLGDAQAMAHIALSNLARGLPTAWIDTAVAAAIGTAGVAARLTRAPSETPHLPK</sequence>
<organism evidence="1 2">
    <name type="scientific">Myceligenerans pegani</name>
    <dbReference type="NCBI Taxonomy" id="2776917"/>
    <lineage>
        <taxon>Bacteria</taxon>
        <taxon>Bacillati</taxon>
        <taxon>Actinomycetota</taxon>
        <taxon>Actinomycetes</taxon>
        <taxon>Micrococcales</taxon>
        <taxon>Promicromonosporaceae</taxon>
        <taxon>Myceligenerans</taxon>
    </lineage>
</organism>
<proteinExistence type="predicted"/>
<protein>
    <submittedName>
        <fullName evidence="1">Uncharacterized protein</fullName>
    </submittedName>
</protein>
<keyword evidence="2" id="KW-1185">Reference proteome</keyword>
<reference evidence="1 2" key="1">
    <citation type="submission" date="2020-10" db="EMBL/GenBank/DDBJ databases">
        <title>Myceligenerans pegani sp. nov., an endophytic actinomycete isolated from Peganum harmala L. in Xinjiang, China.</title>
        <authorList>
            <person name="Xin L."/>
        </authorList>
    </citation>
    <scope>NUCLEOTIDE SEQUENCE [LARGE SCALE GENOMIC DNA]</scope>
    <source>
        <strain evidence="1 2">TRM65318</strain>
    </source>
</reference>
<evidence type="ECO:0000313" key="1">
    <source>
        <dbReference type="EMBL" id="MBE1878141.1"/>
    </source>
</evidence>
<evidence type="ECO:0000313" key="2">
    <source>
        <dbReference type="Proteomes" id="UP000625527"/>
    </source>
</evidence>